<comment type="caution">
    <text evidence="2">The sequence shown here is derived from an EMBL/GenBank/DDBJ whole genome shotgun (WGS) entry which is preliminary data.</text>
</comment>
<feature type="region of interest" description="Disordered" evidence="1">
    <location>
        <begin position="207"/>
        <end position="243"/>
    </location>
</feature>
<evidence type="ECO:0000256" key="1">
    <source>
        <dbReference type="SAM" id="MobiDB-lite"/>
    </source>
</evidence>
<reference evidence="2 3" key="1">
    <citation type="submission" date="2019-03" db="EMBL/GenBank/DDBJ databases">
        <title>First draft genome of Liparis tanakae, snailfish: a comprehensive survey of snailfish specific genes.</title>
        <authorList>
            <person name="Kim W."/>
            <person name="Song I."/>
            <person name="Jeong J.-H."/>
            <person name="Kim D."/>
            <person name="Kim S."/>
            <person name="Ryu S."/>
            <person name="Song J.Y."/>
            <person name="Lee S.K."/>
        </authorList>
    </citation>
    <scope>NUCLEOTIDE SEQUENCE [LARGE SCALE GENOMIC DNA]</scope>
    <source>
        <tissue evidence="2">Muscle</tissue>
    </source>
</reference>
<protein>
    <submittedName>
        <fullName evidence="2">Uncharacterized protein</fullName>
    </submittedName>
</protein>
<gene>
    <name evidence="2" type="ORF">EYF80_002129</name>
</gene>
<proteinExistence type="predicted"/>
<accession>A0A4Z2JET8</accession>
<dbReference type="AlphaFoldDB" id="A0A4Z2JET8"/>
<dbReference type="EMBL" id="SRLO01000009">
    <property type="protein sequence ID" value="TNN87782.1"/>
    <property type="molecule type" value="Genomic_DNA"/>
</dbReference>
<dbReference type="Proteomes" id="UP000314294">
    <property type="component" value="Unassembled WGS sequence"/>
</dbReference>
<sequence length="243" mass="25804">MVPSVTVEEGGVRAGVESQGEVVAEKGGRKRGGEMAVVVVGGEGGGRGVQYLPIVATQSPISSHAYPQSSGLVDVRCWFSINQHLITHDGFVYPLWRGPVMSAPSSDKPSPSLPTFFRTRGSRKGGPTLCPAVQEPLRRVEAVVVQSRTLKPPDGCQIGILPPTYLPPPITLPHHPTSSFISLYFCPPHPFTLPTTSHILLPSPHSIISLPTPPPPQTPSSLNSSPTNTFSPLHPASSSLQHS</sequence>
<evidence type="ECO:0000313" key="3">
    <source>
        <dbReference type="Proteomes" id="UP000314294"/>
    </source>
</evidence>
<evidence type="ECO:0000313" key="2">
    <source>
        <dbReference type="EMBL" id="TNN87782.1"/>
    </source>
</evidence>
<feature type="compositionally biased region" description="Low complexity" evidence="1">
    <location>
        <begin position="219"/>
        <end position="232"/>
    </location>
</feature>
<keyword evidence="3" id="KW-1185">Reference proteome</keyword>
<organism evidence="2 3">
    <name type="scientific">Liparis tanakae</name>
    <name type="common">Tanaka's snailfish</name>
    <dbReference type="NCBI Taxonomy" id="230148"/>
    <lineage>
        <taxon>Eukaryota</taxon>
        <taxon>Metazoa</taxon>
        <taxon>Chordata</taxon>
        <taxon>Craniata</taxon>
        <taxon>Vertebrata</taxon>
        <taxon>Euteleostomi</taxon>
        <taxon>Actinopterygii</taxon>
        <taxon>Neopterygii</taxon>
        <taxon>Teleostei</taxon>
        <taxon>Neoteleostei</taxon>
        <taxon>Acanthomorphata</taxon>
        <taxon>Eupercaria</taxon>
        <taxon>Perciformes</taxon>
        <taxon>Cottioidei</taxon>
        <taxon>Cottales</taxon>
        <taxon>Liparidae</taxon>
        <taxon>Liparis</taxon>
    </lineage>
</organism>
<name>A0A4Z2JET8_9TELE</name>